<protein>
    <submittedName>
        <fullName evidence="1">Lysine-N-methylase</fullName>
    </submittedName>
</protein>
<dbReference type="OrthoDB" id="86584at2"/>
<proteinExistence type="predicted"/>
<dbReference type="RefSeq" id="WP_074648714.1">
    <property type="nucleotide sequence ID" value="NZ_FOIL01000006.1"/>
</dbReference>
<organism evidence="1 2">
    <name type="scientific">[Clostridium] aminophilum</name>
    <dbReference type="NCBI Taxonomy" id="1526"/>
    <lineage>
        <taxon>Bacteria</taxon>
        <taxon>Bacillati</taxon>
        <taxon>Bacillota</taxon>
        <taxon>Clostridia</taxon>
        <taxon>Lachnospirales</taxon>
        <taxon>Lachnospiraceae</taxon>
    </lineage>
</organism>
<gene>
    <name evidence="1" type="ORF">SAMN04487771_10069</name>
</gene>
<accession>A0A1I0C433</accession>
<keyword evidence="1" id="KW-0808">Transferase</keyword>
<dbReference type="AlphaFoldDB" id="A0A1I0C433"/>
<reference evidence="1 2" key="1">
    <citation type="submission" date="2016-10" db="EMBL/GenBank/DDBJ databases">
        <authorList>
            <person name="de Groot N.N."/>
        </authorList>
    </citation>
    <scope>NUCLEOTIDE SEQUENCE [LARGE SCALE GENOMIC DNA]</scope>
    <source>
        <strain evidence="1 2">KH1P1</strain>
    </source>
</reference>
<evidence type="ECO:0000313" key="2">
    <source>
        <dbReference type="Proteomes" id="UP000199820"/>
    </source>
</evidence>
<dbReference type="EMBL" id="FOIL01000006">
    <property type="protein sequence ID" value="SET14191.1"/>
    <property type="molecule type" value="Genomic_DNA"/>
</dbReference>
<dbReference type="GO" id="GO:0032259">
    <property type="term" value="P:methylation"/>
    <property type="evidence" value="ECO:0007669"/>
    <property type="project" value="UniProtKB-KW"/>
</dbReference>
<sequence length="348" mass="40686">MKYEYPSVYETFRCIGGACPDTCCAGWEVDIDPDTYDYYMETEGEFGRRLRSHMTEDEDGDIYFPLTPEGRCPFLNRHDLCDIFSELGEESLCRVCTEYPRYYLPAGDYEQIDMSLSCMEVGRLFFSDPEPVRYLTQEDIMDGDPLTGEEVLRRDEILRRRDEMLAFMRKSHSETADSRFAALLARFPALSPESDEDLLSVMDRLELIDDRWNDVMIPIRTNLTAIQKHEREFLNCAGPEFDRWTGKLISYFLFRYCLNVFSSGSWENEMRFIRRSLRFIRLMCIAREMGLLPRSSYGGRLSGQEQQERCNCFTLSDMIDIAHLYSKQVEHSDGNVELLRTISGENIK</sequence>
<name>A0A1I0C433_9FIRM</name>
<evidence type="ECO:0000313" key="1">
    <source>
        <dbReference type="EMBL" id="SET14191.1"/>
    </source>
</evidence>
<dbReference type="NCBIfam" id="NF038110">
    <property type="entry name" value="Lys_methyl_FliB"/>
    <property type="match status" value="1"/>
</dbReference>
<dbReference type="GO" id="GO:0008168">
    <property type="term" value="F:methyltransferase activity"/>
    <property type="evidence" value="ECO:0007669"/>
    <property type="project" value="UniProtKB-KW"/>
</dbReference>
<dbReference type="STRING" id="1526.SAMN02910262_01192"/>
<keyword evidence="1" id="KW-0489">Methyltransferase</keyword>
<dbReference type="Proteomes" id="UP000199820">
    <property type="component" value="Unassembled WGS sequence"/>
</dbReference>
<keyword evidence="2" id="KW-1185">Reference proteome</keyword>